<feature type="region of interest" description="Disordered" evidence="1">
    <location>
        <begin position="1"/>
        <end position="52"/>
    </location>
</feature>
<proteinExistence type="predicted"/>
<dbReference type="Gene3D" id="3.20.10.10">
    <property type="entry name" value="D-amino Acid Aminotransferase, subunit A, domain 2"/>
    <property type="match status" value="1"/>
</dbReference>
<dbReference type="EMBL" id="JAVHNQ010000004">
    <property type="protein sequence ID" value="KAK6350128.1"/>
    <property type="molecule type" value="Genomic_DNA"/>
</dbReference>
<dbReference type="InterPro" id="IPR001544">
    <property type="entry name" value="Aminotrans_IV"/>
</dbReference>
<dbReference type="Proteomes" id="UP001375240">
    <property type="component" value="Unassembled WGS sequence"/>
</dbReference>
<gene>
    <name evidence="2" type="ORF">TWF696_006374</name>
</gene>
<protein>
    <recommendedName>
        <fullName evidence="4">Aminotransferase</fullName>
    </recommendedName>
</protein>
<dbReference type="InterPro" id="IPR043132">
    <property type="entry name" value="BCAT-like_C"/>
</dbReference>
<reference evidence="2 3" key="1">
    <citation type="submission" date="2019-10" db="EMBL/GenBank/DDBJ databases">
        <authorList>
            <person name="Palmer J.M."/>
        </authorList>
    </citation>
    <scope>NUCLEOTIDE SEQUENCE [LARGE SCALE GENOMIC DNA]</scope>
    <source>
        <strain evidence="2 3">TWF696</strain>
    </source>
</reference>
<comment type="caution">
    <text evidence="2">The sequence shown here is derived from an EMBL/GenBank/DDBJ whole genome shotgun (WGS) entry which is preliminary data.</text>
</comment>
<dbReference type="AlphaFoldDB" id="A0AAV9UXB1"/>
<evidence type="ECO:0000313" key="3">
    <source>
        <dbReference type="Proteomes" id="UP001375240"/>
    </source>
</evidence>
<evidence type="ECO:0000256" key="1">
    <source>
        <dbReference type="SAM" id="MobiDB-lite"/>
    </source>
</evidence>
<evidence type="ECO:0000313" key="2">
    <source>
        <dbReference type="EMBL" id="KAK6350128.1"/>
    </source>
</evidence>
<dbReference type="Pfam" id="PF01063">
    <property type="entry name" value="Aminotran_4"/>
    <property type="match status" value="1"/>
</dbReference>
<organism evidence="2 3">
    <name type="scientific">Orbilia brochopaga</name>
    <dbReference type="NCBI Taxonomy" id="3140254"/>
    <lineage>
        <taxon>Eukaryota</taxon>
        <taxon>Fungi</taxon>
        <taxon>Dikarya</taxon>
        <taxon>Ascomycota</taxon>
        <taxon>Pezizomycotina</taxon>
        <taxon>Orbiliomycetes</taxon>
        <taxon>Orbiliales</taxon>
        <taxon>Orbiliaceae</taxon>
        <taxon>Orbilia</taxon>
    </lineage>
</organism>
<name>A0AAV9UXB1_9PEZI</name>
<sequence>MEEDPPTTYSDRPPSPPVEDKVETPVGSSPKADESPASTTSNTELAKPNMARPVPAGGDFELFTTLLYWPALINDAENTRICGFPSPWYMLKYHRDRLLAAAWNFGWHNVVTALQSQKSISMLITMLMGAAQDVVGALQARDPAINPNLVQIRMRITISESSEINVQAFHIPQSLTITPTITFPVGLLDPETALKAATTKPWHVYIDSAPTLPSDVTRFKTTSRDDYMNARTRAGILTFDEPAEVLLWSSLPGENIMEGSITNVYFYREKRGGWVTPTTFMEDMNGGAGGTAGTVRRWLLEKEYARVGDVSRHDVKMGEVVWLSNGVKGVLLGVIAPIVSADNQMPLE</sequence>
<dbReference type="InterPro" id="IPR036038">
    <property type="entry name" value="Aminotransferase-like"/>
</dbReference>
<keyword evidence="3" id="KW-1185">Reference proteome</keyword>
<dbReference type="SUPFAM" id="SSF56752">
    <property type="entry name" value="D-aminoacid aminotransferase-like PLP-dependent enzymes"/>
    <property type="match status" value="1"/>
</dbReference>
<dbReference type="GO" id="GO:0003824">
    <property type="term" value="F:catalytic activity"/>
    <property type="evidence" value="ECO:0007669"/>
    <property type="project" value="InterPro"/>
</dbReference>
<accession>A0AAV9UXB1</accession>
<evidence type="ECO:0008006" key="4">
    <source>
        <dbReference type="Google" id="ProtNLM"/>
    </source>
</evidence>